<dbReference type="Proteomes" id="UP001108280">
    <property type="component" value="Chromosome 9"/>
</dbReference>
<dbReference type="PANTHER" id="PTHR44427">
    <property type="entry name" value="CARCINOEMBRYONIC ANTIGEN-RELATED CELL ADHESION MOLECULE 19"/>
    <property type="match status" value="1"/>
</dbReference>
<keyword evidence="2" id="KW-0325">Glycoprotein</keyword>
<dbReference type="FunFam" id="2.60.40.10:FF:000340">
    <property type="entry name" value="Carcinoembryonic antigen-related cell adhesion molecule 1"/>
    <property type="match status" value="2"/>
</dbReference>
<dbReference type="SUPFAM" id="SSF48726">
    <property type="entry name" value="Immunoglobulin"/>
    <property type="match status" value="4"/>
</dbReference>
<protein>
    <submittedName>
        <fullName evidence="7">Pregnancy-specific glycoprotein 22-like</fullName>
    </submittedName>
</protein>
<dbReference type="KEGG" id="cge:113837385"/>
<dbReference type="InterPro" id="IPR013783">
    <property type="entry name" value="Ig-like_fold"/>
</dbReference>
<reference evidence="6" key="1">
    <citation type="journal article" date="2018" name="Biotechnol. Bioeng.">
        <title>A reference genome of the Chinese hamster based on a hybrid assembly strategy.</title>
        <authorList>
            <person name="Rupp O."/>
            <person name="MacDonald M.L."/>
            <person name="Li S."/>
            <person name="Dhiman H."/>
            <person name="Polson S."/>
            <person name="Griep S."/>
            <person name="Heffner K."/>
            <person name="Hernandez I."/>
            <person name="Brinkrolf K."/>
            <person name="Jadhav V."/>
            <person name="Samoudi M."/>
            <person name="Hao H."/>
            <person name="Kingham B."/>
            <person name="Goesmann A."/>
            <person name="Betenbaugh M.J."/>
            <person name="Lewis N.E."/>
            <person name="Borth N."/>
            <person name="Lee K.H."/>
        </authorList>
    </citation>
    <scope>NUCLEOTIDE SEQUENCE [LARGE SCALE GENOMIC DNA]</scope>
    <source>
        <strain evidence="6">17A/GY</strain>
    </source>
</reference>
<evidence type="ECO:0000256" key="3">
    <source>
        <dbReference type="ARBA" id="ARBA00023319"/>
    </source>
</evidence>
<dbReference type="AlphaFoldDB" id="A0A9J7GJ66"/>
<dbReference type="InterPro" id="IPR003598">
    <property type="entry name" value="Ig_sub2"/>
</dbReference>
<reference evidence="7" key="3">
    <citation type="submission" date="2025-08" db="UniProtKB">
        <authorList>
            <consortium name="RefSeq"/>
        </authorList>
    </citation>
    <scope>IDENTIFICATION</scope>
    <source>
        <strain evidence="7">17A/GY</strain>
        <tissue evidence="7">Liver</tissue>
    </source>
</reference>
<feature type="domain" description="Ig-like" evidence="5">
    <location>
        <begin position="387"/>
        <end position="469"/>
    </location>
</feature>
<dbReference type="RefSeq" id="XP_027287151.1">
    <property type="nucleotide sequence ID" value="XM_027431350.1"/>
</dbReference>
<dbReference type="SMART" id="SM00409">
    <property type="entry name" value="IG"/>
    <property type="match status" value="4"/>
</dbReference>
<evidence type="ECO:0000256" key="1">
    <source>
        <dbReference type="ARBA" id="ARBA00022729"/>
    </source>
</evidence>
<dbReference type="GeneID" id="113837385"/>
<dbReference type="InterPro" id="IPR007110">
    <property type="entry name" value="Ig-like_dom"/>
</dbReference>
<evidence type="ECO:0000256" key="4">
    <source>
        <dbReference type="ARBA" id="ARBA00038222"/>
    </source>
</evidence>
<dbReference type="OrthoDB" id="6353782at2759"/>
<dbReference type="Gene3D" id="2.60.40.10">
    <property type="entry name" value="Immunoglobulins"/>
    <property type="match status" value="4"/>
</dbReference>
<evidence type="ECO:0000313" key="7">
    <source>
        <dbReference type="RefSeq" id="XP_027287151.1"/>
    </source>
</evidence>
<evidence type="ECO:0000256" key="2">
    <source>
        <dbReference type="ARBA" id="ARBA00023180"/>
    </source>
</evidence>
<gene>
    <name evidence="7" type="primary">LOC113837385</name>
</gene>
<evidence type="ECO:0000259" key="5">
    <source>
        <dbReference type="PROSITE" id="PS50835"/>
    </source>
</evidence>
<dbReference type="SMART" id="SM00408">
    <property type="entry name" value="IGc2"/>
    <property type="match status" value="2"/>
</dbReference>
<dbReference type="FunFam" id="2.60.40.10:FF:000244">
    <property type="entry name" value="carcinoembryonic antigen-related cell adhesion molecule 16"/>
    <property type="match status" value="1"/>
</dbReference>
<keyword evidence="1" id="KW-0732">Signal</keyword>
<name>A0A9J7GJ66_CRIGR</name>
<dbReference type="PROSITE" id="PS50835">
    <property type="entry name" value="IG_LIKE"/>
    <property type="match status" value="1"/>
</dbReference>
<dbReference type="PANTHER" id="PTHR44427:SF1">
    <property type="entry name" value="CARCINOEMBRYONIC ANTIGEN-RELATED CELL ADHESION MOLECULE 1"/>
    <property type="match status" value="1"/>
</dbReference>
<dbReference type="Pfam" id="PF07679">
    <property type="entry name" value="I-set"/>
    <property type="match status" value="1"/>
</dbReference>
<dbReference type="InterPro" id="IPR050831">
    <property type="entry name" value="CEA_cell_adhesion"/>
</dbReference>
<dbReference type="InterPro" id="IPR013098">
    <property type="entry name" value="Ig_I-set"/>
</dbReference>
<dbReference type="InterPro" id="IPR036179">
    <property type="entry name" value="Ig-like_dom_sf"/>
</dbReference>
<accession>A0A9J7GJ66</accession>
<sequence>MEGSSVLFFKGCTPWQGLLFTASLFMPWHLCTTAHVTVDSVPPLVAEGDDILFLVHDLPENLIVFAWFKGLTNSTQDIALYILHNNLSQPGPAHSGRETIYRNGSLLFEKVTRKDTGFYTLKTYNRYRQMVSTTTMYLNVHAFLWKCGRPPTSAQPTIESVPPSVAEGGNVLLLVHNPPENIVGFVWFKGKIDSKNLLATHHLPERRPTVWGPAHSGRETVHSDGSLLLRDVTQEDSGLYTLQIVRTDTQLEQAQVQLQVNTSFSVFCNTLPSSQLTIQTVPPYAFEGEDILLQVHNLPEDLITFSWYKSEYETSVLKIIEYTRSTNSISWGPEHQRRGMVYSNGSLLLQHVTEKDAGMYTLEILKKDFTVEKENVEFHVKKHVTQPFVQVTDTTVAGHRSVIFTCVSPNTDVFIRWIFNKENLQLTERITLSPTKCGLRIDPVGIEDAGDYQCEVSNGFSLKTSPPVSWP</sequence>
<keyword evidence="6" id="KW-1185">Reference proteome</keyword>
<organism evidence="6 7">
    <name type="scientific">Cricetulus griseus</name>
    <name type="common">Chinese hamster</name>
    <name type="synonym">Cricetulus barabensis griseus</name>
    <dbReference type="NCBI Taxonomy" id="10029"/>
    <lineage>
        <taxon>Eukaryota</taxon>
        <taxon>Metazoa</taxon>
        <taxon>Chordata</taxon>
        <taxon>Craniata</taxon>
        <taxon>Vertebrata</taxon>
        <taxon>Euteleostomi</taxon>
        <taxon>Mammalia</taxon>
        <taxon>Eutheria</taxon>
        <taxon>Euarchontoglires</taxon>
        <taxon>Glires</taxon>
        <taxon>Rodentia</taxon>
        <taxon>Myomorpha</taxon>
        <taxon>Muroidea</taxon>
        <taxon>Cricetidae</taxon>
        <taxon>Cricetinae</taxon>
        <taxon>Cricetulus</taxon>
    </lineage>
</organism>
<comment type="similarity">
    <text evidence="4">Belongs to the immunoglobulin superfamily. CEA family.</text>
</comment>
<dbReference type="InterPro" id="IPR003599">
    <property type="entry name" value="Ig_sub"/>
</dbReference>
<evidence type="ECO:0000313" key="6">
    <source>
        <dbReference type="Proteomes" id="UP001108280"/>
    </source>
</evidence>
<dbReference type="Pfam" id="PF07686">
    <property type="entry name" value="V-set"/>
    <property type="match status" value="3"/>
</dbReference>
<proteinExistence type="inferred from homology"/>
<keyword evidence="3" id="KW-0393">Immunoglobulin domain</keyword>
<dbReference type="InterPro" id="IPR013106">
    <property type="entry name" value="Ig_V-set"/>
</dbReference>
<reference evidence="6" key="2">
    <citation type="journal article" date="2020" name="Biotechnol. Bioeng.">
        <title>Chromosome-scale scaffolds for the Chinese hamster reference genome assembly to facilitate the study of the CHO epigenome.</title>
        <authorList>
            <person name="Hilliard W."/>
            <person name="MacDonald M."/>
            <person name="Lee K.H."/>
        </authorList>
    </citation>
    <scope>NUCLEOTIDE SEQUENCE [LARGE SCALE GENOMIC DNA]</scope>
    <source>
        <strain evidence="6">17A/GY</strain>
    </source>
</reference>
<dbReference type="CDD" id="cd05774">
    <property type="entry name" value="IgV_CEACAM_D1"/>
    <property type="match status" value="3"/>
</dbReference>